<feature type="compositionally biased region" description="Basic and acidic residues" evidence="5">
    <location>
        <begin position="964"/>
        <end position="979"/>
    </location>
</feature>
<keyword evidence="2" id="KW-0964">Secreted</keyword>
<feature type="domain" description="Atypical Rib" evidence="8">
    <location>
        <begin position="947"/>
        <end position="1018"/>
    </location>
</feature>
<feature type="domain" description="Atypical Rib" evidence="8">
    <location>
        <begin position="1028"/>
        <end position="1099"/>
    </location>
</feature>
<feature type="region of interest" description="Disordered" evidence="5">
    <location>
        <begin position="864"/>
        <end position="925"/>
    </location>
</feature>
<dbReference type="InterPro" id="IPR059100">
    <property type="entry name" value="TSP3_bac"/>
</dbReference>
<feature type="region of interest" description="Disordered" evidence="5">
    <location>
        <begin position="1027"/>
        <end position="1047"/>
    </location>
</feature>
<comment type="subcellular location">
    <subcellularLocation>
        <location evidence="1">Secreted</location>
    </subcellularLocation>
</comment>
<protein>
    <submittedName>
        <fullName evidence="9">Ig-like domain-containing protein</fullName>
    </submittedName>
</protein>
<gene>
    <name evidence="9" type="ORF">NM222_07370</name>
</gene>
<dbReference type="InterPro" id="IPR013783">
    <property type="entry name" value="Ig-like_fold"/>
</dbReference>
<dbReference type="RefSeq" id="WP_269755165.1">
    <property type="nucleotide sequence ID" value="NZ_CP101412.1"/>
</dbReference>
<dbReference type="Proteomes" id="UP001210690">
    <property type="component" value="Chromosome"/>
</dbReference>
<dbReference type="EMBL" id="CP101412">
    <property type="protein sequence ID" value="WBB30764.1"/>
    <property type="molecule type" value="Genomic_DNA"/>
</dbReference>
<evidence type="ECO:0000256" key="5">
    <source>
        <dbReference type="SAM" id="MobiDB-lite"/>
    </source>
</evidence>
<feature type="transmembrane region" description="Helical" evidence="6">
    <location>
        <begin position="1116"/>
        <end position="1136"/>
    </location>
</feature>
<sequence>MGNLLKVISQKRQNSNKKLKWNMRKLSIGLISCLLGFSMLISSTTNVYAKVAWGTDGKVYMGDTDAEVNNAKKNIDVTKTLSADGKSIHWKIEFNKNRESWTTPWIFVFLPDAVKAPKEIKRYKNGVYHDTVKIEDFNGSHNRWHAEKGTQGFEQEWTNFVQRTGNDGSMAEQNAWKDQGRYSRLIYSKEASGKTAYTWEFDTEIIPGIDVDEAAILAGINAWNHGYPRVVGYGPHDTDGDGVSDVKENKLGTDPTKADSKPSKDKVYPPVVNDGKKYVKKGTTVLSNEILDRVTVPREAGAITKETGSVPTELGEGTAKVKVKYSDGSEALADVPVVVYEAPVAPDKKTEVGDTEHLTAEEKKVVEDAIKAKNSKLPEGTTVTVDEKGKATITLPDGTTEEIPADKLVEKKKPKEKTATPTDVKQDYDDNTGKAVITGKAPANSEVKLKNSNGDVVATTTAKPDGTFSIPIPNTVKDGDKVTVTATETGKTESEKSNEVVIDLKDPSAPTIEDVYVGDKDVTVNLPNDVEVGDKVRVTLPDGKRVEVELTAEMIAAKKAKVGIPEGITLKKDEQVTVQLMDKAGNTSDVIVTKVKEKEFDKEKIAKIEIKTPPTKTKYIEGEKFDPAGMVVTLTDENGKKVDVPAEKFAEYGITVPTENLTKDQTKVEVKVRDKKAEQPITVKEKEFDKEKIAKIEIKTPPTKTKYTEGEKFDSAGMVVTLTDENGKKVDVPAEKFAEYGITVPTENLTKNQTKVEVKVKDKKAEQPITVTPKINKTEKPVINNAKAGDKKITGTAEPGATLTVTTPEGVKTVVANADGKWEVALGTPLAEGDIIRAIAKVNGKGASNEASVTVGKAKPIADQVTPAVPKEKTPVENPTNLTEKEKETVKKKLEEANKGNFPSGTKVEIGPDGTATITYPDNSQDKIKGRNLVVKKKVKPIADQVTPAIPKEKTPVENPTNLTEKEKETVKKKVKEANKGNFPNGTKVEIGSDGTATITYPDNSQDKIKGSDLVVKKKVKPIADQVTPEVPKEKTPVENPTNLTKEEKEIVKKKVEKANKGNFPDGTNIEIGTDGTATITYPDNSQDEIKGSDLVVKKKIISNKPTNKKLPKTSITGTSLSGVIIGLAGIGMSILKKKKRED</sequence>
<dbReference type="Gene3D" id="2.60.40.3630">
    <property type="match status" value="2"/>
</dbReference>
<feature type="domain" description="Bacterial Ig" evidence="7">
    <location>
        <begin position="780"/>
        <end position="855"/>
    </location>
</feature>
<feature type="compositionally biased region" description="Basic and acidic residues" evidence="5">
    <location>
        <begin position="404"/>
        <end position="432"/>
    </location>
</feature>
<proteinExistence type="predicted"/>
<name>A0AAX3K6G0_9FIRM</name>
<evidence type="ECO:0000256" key="3">
    <source>
        <dbReference type="ARBA" id="ARBA00022729"/>
    </source>
</evidence>
<feature type="domain" description="Atypical Rib" evidence="8">
    <location>
        <begin position="343"/>
        <end position="412"/>
    </location>
</feature>
<feature type="domain" description="Atypical Rib" evidence="8">
    <location>
        <begin position="866"/>
        <end position="937"/>
    </location>
</feature>
<keyword evidence="6" id="KW-1133">Transmembrane helix</keyword>
<feature type="region of interest" description="Disordered" evidence="5">
    <location>
        <begin position="234"/>
        <end position="270"/>
    </location>
</feature>
<dbReference type="InterPro" id="IPR041498">
    <property type="entry name" value="Big_6"/>
</dbReference>
<keyword evidence="4" id="KW-0106">Calcium</keyword>
<feature type="region of interest" description="Disordered" evidence="5">
    <location>
        <begin position="946"/>
        <end position="994"/>
    </location>
</feature>
<feature type="compositionally biased region" description="Basic and acidic residues" evidence="5">
    <location>
        <begin position="236"/>
        <end position="267"/>
    </location>
</feature>
<dbReference type="InterPro" id="IPR044024">
    <property type="entry name" value="aRib"/>
</dbReference>
<evidence type="ECO:0000259" key="8">
    <source>
        <dbReference type="Pfam" id="PF18938"/>
    </source>
</evidence>
<feature type="domain" description="Bacterial Ig" evidence="7">
    <location>
        <begin position="434"/>
        <end position="500"/>
    </location>
</feature>
<keyword evidence="3" id="KW-0732">Signal</keyword>
<evidence type="ECO:0000256" key="6">
    <source>
        <dbReference type="SAM" id="Phobius"/>
    </source>
</evidence>
<dbReference type="AlphaFoldDB" id="A0AAX3K6G0"/>
<accession>A0AAX3K6G0</accession>
<evidence type="ECO:0000313" key="9">
    <source>
        <dbReference type="EMBL" id="WBB30764.1"/>
    </source>
</evidence>
<dbReference type="Gene3D" id="2.60.40.10">
    <property type="entry name" value="Immunoglobulins"/>
    <property type="match status" value="2"/>
</dbReference>
<evidence type="ECO:0000256" key="4">
    <source>
        <dbReference type="ARBA" id="ARBA00022837"/>
    </source>
</evidence>
<evidence type="ECO:0000259" key="7">
    <source>
        <dbReference type="Pfam" id="PF17936"/>
    </source>
</evidence>
<keyword evidence="6" id="KW-0472">Membrane</keyword>
<dbReference type="Pfam" id="PF18938">
    <property type="entry name" value="aRib"/>
    <property type="match status" value="4"/>
</dbReference>
<dbReference type="Gene3D" id="3.10.20.890">
    <property type="match status" value="4"/>
</dbReference>
<dbReference type="Pfam" id="PF18884">
    <property type="entry name" value="TSP3_bac"/>
    <property type="match status" value="1"/>
</dbReference>
<organism evidence="9 10">
    <name type="scientific">Parvimonas micra</name>
    <dbReference type="NCBI Taxonomy" id="33033"/>
    <lineage>
        <taxon>Bacteria</taxon>
        <taxon>Bacillati</taxon>
        <taxon>Bacillota</taxon>
        <taxon>Tissierellia</taxon>
        <taxon>Tissierellales</taxon>
        <taxon>Peptoniphilaceae</taxon>
        <taxon>Parvimonas</taxon>
    </lineage>
</organism>
<dbReference type="NCBIfam" id="NF033510">
    <property type="entry name" value="Ca_tandemer"/>
    <property type="match status" value="1"/>
</dbReference>
<reference evidence="9" key="1">
    <citation type="submission" date="2022-07" db="EMBL/GenBank/DDBJ databases">
        <title>Parvimonas micra travels from the subgingival sulcus of the human oral cavity to the colorectal adenocarcinoma.</title>
        <authorList>
            <person name="Conde-Perez K."/>
            <person name="Buetas E."/>
            <person name="Aja-Macaya P."/>
            <person name="Martin-De Arribas E."/>
            <person name="Iglesias-Corras I."/>
            <person name="Trigo-Tasende N."/>
            <person name="Nasser-Ali M."/>
            <person name="Estevez L.S."/>
            <person name="Rumbo-Feal S."/>
            <person name="Otero-Alen B."/>
            <person name="Noguera J.F."/>
            <person name="Concha A."/>
            <person name="Pardinas-Lopez S."/>
            <person name="Carda-Dieguez M."/>
            <person name="Gomez-Randulfe I."/>
            <person name="Martinez-Lago N."/>
            <person name="Ladra S."/>
            <person name="Aparicio L.A."/>
            <person name="Bou G."/>
            <person name="Mira A."/>
            <person name="Vallejo J.A."/>
            <person name="Poza M."/>
        </authorList>
    </citation>
    <scope>NUCLEOTIDE SEQUENCE</scope>
    <source>
        <strain evidence="9">PM102KC-G-1</strain>
    </source>
</reference>
<feature type="compositionally biased region" description="Basic and acidic residues" evidence="5">
    <location>
        <begin position="883"/>
        <end position="898"/>
    </location>
</feature>
<evidence type="ECO:0000256" key="1">
    <source>
        <dbReference type="ARBA" id="ARBA00004613"/>
    </source>
</evidence>
<evidence type="ECO:0000256" key="2">
    <source>
        <dbReference type="ARBA" id="ARBA00022525"/>
    </source>
</evidence>
<evidence type="ECO:0000313" key="10">
    <source>
        <dbReference type="Proteomes" id="UP001210690"/>
    </source>
</evidence>
<dbReference type="Pfam" id="PF17936">
    <property type="entry name" value="Big_6"/>
    <property type="match status" value="2"/>
</dbReference>
<keyword evidence="6" id="KW-0812">Transmembrane</keyword>
<feature type="region of interest" description="Disordered" evidence="5">
    <location>
        <begin position="395"/>
        <end position="436"/>
    </location>
</feature>